<dbReference type="Pfam" id="PF04505">
    <property type="entry name" value="CD225"/>
    <property type="match status" value="1"/>
</dbReference>
<evidence type="ECO:0000256" key="5">
    <source>
        <dbReference type="ARBA" id="ARBA00023136"/>
    </source>
</evidence>
<keyword evidence="3 6" id="KW-0812">Transmembrane</keyword>
<organism evidence="7 8">
    <name type="scientific">Hydra vulgaris</name>
    <name type="common">Hydra</name>
    <name type="synonym">Hydra attenuata</name>
    <dbReference type="NCBI Taxonomy" id="6087"/>
    <lineage>
        <taxon>Eukaryota</taxon>
        <taxon>Metazoa</taxon>
        <taxon>Cnidaria</taxon>
        <taxon>Hydrozoa</taxon>
        <taxon>Hydroidolina</taxon>
        <taxon>Anthoathecata</taxon>
        <taxon>Aplanulata</taxon>
        <taxon>Hydridae</taxon>
        <taxon>Hydra</taxon>
    </lineage>
</organism>
<evidence type="ECO:0000256" key="3">
    <source>
        <dbReference type="ARBA" id="ARBA00022692"/>
    </source>
</evidence>
<dbReference type="Proteomes" id="UP001652625">
    <property type="component" value="Chromosome 11"/>
</dbReference>
<accession>A0ABM4CV89</accession>
<evidence type="ECO:0000256" key="2">
    <source>
        <dbReference type="ARBA" id="ARBA00006843"/>
    </source>
</evidence>
<dbReference type="PANTHER" id="PTHR14948">
    <property type="entry name" value="NG5"/>
    <property type="match status" value="1"/>
</dbReference>
<dbReference type="InterPro" id="IPR007593">
    <property type="entry name" value="CD225/Dispanin_fam"/>
</dbReference>
<evidence type="ECO:0000313" key="8">
    <source>
        <dbReference type="RefSeq" id="XP_065665850.1"/>
    </source>
</evidence>
<proteinExistence type="inferred from homology"/>
<sequence length="228" mass="25309">MQNGNDQINSEKINAEKALAPPDYIQSELTHQQAEVNNFQQASNPNIQAPYSMGMNNPQFNQPQAQYPMGIVNPQCNQPYAMYPMGMNNPQFNQPQAMYPMGMNNPQFNQPLQSPINISNTLVNQPQTPSVINVTVNQPTQEKTVRVCDIPPSHLKLAIFSTLCCFFPIGLFAIFKSYEVDSAVAKGEYSRALQASVATRRYARIAIGVGCLAICLIIVLSTTTRKSY</sequence>
<dbReference type="PANTHER" id="PTHR14948:SF25">
    <property type="entry name" value="DUF4190 DOMAIN-CONTAINING PROTEIN"/>
    <property type="match status" value="1"/>
</dbReference>
<keyword evidence="5 6" id="KW-0472">Membrane</keyword>
<dbReference type="GeneID" id="136087331"/>
<comment type="subcellular location">
    <subcellularLocation>
        <location evidence="1">Membrane</location>
    </subcellularLocation>
</comment>
<evidence type="ECO:0000256" key="4">
    <source>
        <dbReference type="ARBA" id="ARBA00022989"/>
    </source>
</evidence>
<reference evidence="8" key="1">
    <citation type="submission" date="2025-08" db="UniProtKB">
        <authorList>
            <consortium name="RefSeq"/>
        </authorList>
    </citation>
    <scope>IDENTIFICATION</scope>
</reference>
<feature type="transmembrane region" description="Helical" evidence="6">
    <location>
        <begin position="202"/>
        <end position="222"/>
    </location>
</feature>
<protein>
    <submittedName>
        <fullName evidence="8">Uncharacterized protein LOC136087331</fullName>
    </submittedName>
</protein>
<evidence type="ECO:0000256" key="6">
    <source>
        <dbReference type="SAM" id="Phobius"/>
    </source>
</evidence>
<evidence type="ECO:0000256" key="1">
    <source>
        <dbReference type="ARBA" id="ARBA00004370"/>
    </source>
</evidence>
<keyword evidence="4 6" id="KW-1133">Transmembrane helix</keyword>
<dbReference type="InterPro" id="IPR051423">
    <property type="entry name" value="CD225/Dispanin"/>
</dbReference>
<gene>
    <name evidence="8" type="primary">LOC136087331</name>
</gene>
<dbReference type="RefSeq" id="XP_065665850.1">
    <property type="nucleotide sequence ID" value="XM_065809778.1"/>
</dbReference>
<keyword evidence="7" id="KW-1185">Reference proteome</keyword>
<name>A0ABM4CV89_HYDVU</name>
<feature type="transmembrane region" description="Helical" evidence="6">
    <location>
        <begin position="155"/>
        <end position="175"/>
    </location>
</feature>
<comment type="similarity">
    <text evidence="2">Belongs to the CD225/Dispanin family.</text>
</comment>
<evidence type="ECO:0000313" key="7">
    <source>
        <dbReference type="Proteomes" id="UP001652625"/>
    </source>
</evidence>